<dbReference type="Proteomes" id="UP001054837">
    <property type="component" value="Unassembled WGS sequence"/>
</dbReference>
<reference evidence="2 3" key="1">
    <citation type="submission" date="2021-06" db="EMBL/GenBank/DDBJ databases">
        <title>Caerostris darwini draft genome.</title>
        <authorList>
            <person name="Kono N."/>
            <person name="Arakawa K."/>
        </authorList>
    </citation>
    <scope>NUCLEOTIDE SEQUENCE [LARGE SCALE GENOMIC DNA]</scope>
</reference>
<sequence length="113" mass="12426">MSVQRQTQPTRPEFGSAGNGLTTPARKTVSCRRVQSGSRMNKLPSILLLALLSAFRVHVQRPQIQSVRRASHSPGRLISRSVSSYSDLHAASSFKDFNALQTYHAGDFAQMPS</sequence>
<evidence type="ECO:0000313" key="2">
    <source>
        <dbReference type="EMBL" id="GIY65829.1"/>
    </source>
</evidence>
<organism evidence="2 3">
    <name type="scientific">Caerostris darwini</name>
    <dbReference type="NCBI Taxonomy" id="1538125"/>
    <lineage>
        <taxon>Eukaryota</taxon>
        <taxon>Metazoa</taxon>
        <taxon>Ecdysozoa</taxon>
        <taxon>Arthropoda</taxon>
        <taxon>Chelicerata</taxon>
        <taxon>Arachnida</taxon>
        <taxon>Araneae</taxon>
        <taxon>Araneomorphae</taxon>
        <taxon>Entelegynae</taxon>
        <taxon>Araneoidea</taxon>
        <taxon>Araneidae</taxon>
        <taxon>Caerostris</taxon>
    </lineage>
</organism>
<dbReference type="AlphaFoldDB" id="A0AAV4V728"/>
<name>A0AAV4V728_9ARAC</name>
<accession>A0AAV4V728</accession>
<protein>
    <submittedName>
        <fullName evidence="2">Uncharacterized protein</fullName>
    </submittedName>
</protein>
<comment type="caution">
    <text evidence="2">The sequence shown here is derived from an EMBL/GenBank/DDBJ whole genome shotgun (WGS) entry which is preliminary data.</text>
</comment>
<dbReference type="EMBL" id="BPLQ01012478">
    <property type="protein sequence ID" value="GIY65829.1"/>
    <property type="molecule type" value="Genomic_DNA"/>
</dbReference>
<evidence type="ECO:0000313" key="3">
    <source>
        <dbReference type="Proteomes" id="UP001054837"/>
    </source>
</evidence>
<feature type="region of interest" description="Disordered" evidence="1">
    <location>
        <begin position="1"/>
        <end position="36"/>
    </location>
</feature>
<gene>
    <name evidence="2" type="ORF">CDAR_525791</name>
</gene>
<evidence type="ECO:0000256" key="1">
    <source>
        <dbReference type="SAM" id="MobiDB-lite"/>
    </source>
</evidence>
<keyword evidence="3" id="KW-1185">Reference proteome</keyword>
<proteinExistence type="predicted"/>
<feature type="compositionally biased region" description="Polar residues" evidence="1">
    <location>
        <begin position="1"/>
        <end position="10"/>
    </location>
</feature>